<dbReference type="EMBL" id="CM056743">
    <property type="protein sequence ID" value="KAJ8673052.1"/>
    <property type="molecule type" value="Genomic_DNA"/>
</dbReference>
<organism evidence="1 2">
    <name type="scientific">Eretmocerus hayati</name>
    <dbReference type="NCBI Taxonomy" id="131215"/>
    <lineage>
        <taxon>Eukaryota</taxon>
        <taxon>Metazoa</taxon>
        <taxon>Ecdysozoa</taxon>
        <taxon>Arthropoda</taxon>
        <taxon>Hexapoda</taxon>
        <taxon>Insecta</taxon>
        <taxon>Pterygota</taxon>
        <taxon>Neoptera</taxon>
        <taxon>Endopterygota</taxon>
        <taxon>Hymenoptera</taxon>
        <taxon>Apocrita</taxon>
        <taxon>Proctotrupomorpha</taxon>
        <taxon>Chalcidoidea</taxon>
        <taxon>Aphelinidae</taxon>
        <taxon>Aphelininae</taxon>
        <taxon>Eretmocerus</taxon>
    </lineage>
</organism>
<evidence type="ECO:0000313" key="2">
    <source>
        <dbReference type="Proteomes" id="UP001239111"/>
    </source>
</evidence>
<reference evidence="1" key="1">
    <citation type="submission" date="2023-04" db="EMBL/GenBank/DDBJ databases">
        <title>A chromosome-level genome assembly of the parasitoid wasp Eretmocerus hayati.</title>
        <authorList>
            <person name="Zhong Y."/>
            <person name="Liu S."/>
            <person name="Liu Y."/>
        </authorList>
    </citation>
    <scope>NUCLEOTIDE SEQUENCE</scope>
    <source>
        <strain evidence="1">ZJU_SS_LIU_2023</strain>
    </source>
</reference>
<accession>A0ACC2NPL7</accession>
<proteinExistence type="predicted"/>
<protein>
    <submittedName>
        <fullName evidence="1">Uncharacterized protein</fullName>
    </submittedName>
</protein>
<gene>
    <name evidence="1" type="ORF">QAD02_004313</name>
</gene>
<evidence type="ECO:0000313" key="1">
    <source>
        <dbReference type="EMBL" id="KAJ8673052.1"/>
    </source>
</evidence>
<name>A0ACC2NPL7_9HYME</name>
<keyword evidence="2" id="KW-1185">Reference proteome</keyword>
<comment type="caution">
    <text evidence="1">The sequence shown here is derived from an EMBL/GenBank/DDBJ whole genome shotgun (WGS) entry which is preliminary data.</text>
</comment>
<dbReference type="Proteomes" id="UP001239111">
    <property type="component" value="Chromosome 3"/>
</dbReference>
<sequence length="538" mass="60812">MTEPIVTVNDGSLRGVLKTSCEGYDYYAFLGIPYAKPPVGDLRFKDPLPPEKWAETRDATKYGNKCPQYDMQSKIVCGNEDCLFLNVYTKFIAREGKKCPVMVFVHGGGFIFGSGDDLHLGPDYLLRKDVVLVTFNYRLGVFGFLNLEDEIAPGNQGLKDMIMVLKWVQTNIEKFNGDPNNVTLFGESAGSIAVSYLLLSPLTKGLFHKSICQSGTGFNPWAKNKDSRKYIYSVCYALNKYIQDPEKIVAFLKGVDCQRIVMAQIKVKHALPKLHHIFAFGPGPDAQATEPVLPIPIEEASEAGIDVPLIIGHNSNEGLSCLVDITKLPGMVPKEAFAEADKSFSKMINPCHQEYFLKTYNLTVKDIRNLYYGKERIDHNNSMIYVKMCSELSFVDGVHRAVKVQVEKNMPHTYYYQFSYDDELTLSKAQIGVPVSGANHFDEMEYLFYMKQRDEFGFGMWKKGTTPYKVMERLTGMWTNFATYGTPTPETSELLPVQWLPVDDGKNIKYLDIHKEIEMKTMPNIEQKFLNAKSGNKS</sequence>